<evidence type="ECO:0000313" key="1">
    <source>
        <dbReference type="EMBL" id="ATZ80996.1"/>
    </source>
</evidence>
<name>A0A2H4UVV7_9VIRU</name>
<organism evidence="1">
    <name type="scientific">Bodo saltans virus</name>
    <dbReference type="NCBI Taxonomy" id="2024608"/>
    <lineage>
        <taxon>Viruses</taxon>
        <taxon>Varidnaviria</taxon>
        <taxon>Bamfordvirae</taxon>
        <taxon>Nucleocytoviricota</taxon>
        <taxon>Megaviricetes</taxon>
        <taxon>Imitervirales</taxon>
        <taxon>Mimiviridae</taxon>
        <taxon>Klosneuvirinae</taxon>
        <taxon>Theiavirus</taxon>
        <taxon>Theiavirus salishense</taxon>
    </lineage>
</organism>
<dbReference type="Proteomes" id="UP000240325">
    <property type="component" value="Segment"/>
</dbReference>
<dbReference type="CDD" id="cd00077">
    <property type="entry name" value="HDc"/>
    <property type="match status" value="1"/>
</dbReference>
<dbReference type="Gene3D" id="1.20.58.1910">
    <property type="match status" value="1"/>
</dbReference>
<dbReference type="PANTHER" id="PTHR33594">
    <property type="entry name" value="SUPERFAMILY HYDROLASE, PUTATIVE (AFU_ORTHOLOGUE AFUA_1G03035)-RELATED"/>
    <property type="match status" value="1"/>
</dbReference>
<reference evidence="1" key="1">
    <citation type="journal article" date="2017" name="Elife">
        <title>The kinetoplastid-infecting Bodo saltans virus (BsV), a window into the most abundant giant viruses in the sea.</title>
        <authorList>
            <person name="Deeg C.M."/>
            <person name="Chow C.-E.T."/>
            <person name="Suttle C.A."/>
        </authorList>
    </citation>
    <scope>NUCLEOTIDE SEQUENCE</scope>
    <source>
        <strain evidence="1">NG1</strain>
    </source>
</reference>
<dbReference type="SUPFAM" id="SSF109604">
    <property type="entry name" value="HD-domain/PDEase-like"/>
    <property type="match status" value="1"/>
</dbReference>
<sequence length="249" mass="29384">MEKAIELLSDILSKNNVSKCHGIEHALMVLQHAKKALQYYEKITENEKEMVLYASLLHDADDGKFFKNNKNYENLRFILSSIDKDDKFIETVVYMVSLVSSSKNGDYIPDDIKDREWFLIPRYSDRLEAIGIDGLERCNTYRKNVSHTPLYTQNSPKPTNIDDIWKCATIERYKAYTGNGKSESLIDHFYDKLLRVSFFPIHNEYFDNVCEYRRKEMTDFLLYFGKSEKLTNEDIENYVLEYCICQYTI</sequence>
<proteinExistence type="predicted"/>
<protein>
    <submittedName>
        <fullName evidence="1">Metal dependent phosphohydrolase</fullName>
    </submittedName>
</protein>
<keyword evidence="2" id="KW-1185">Reference proteome</keyword>
<dbReference type="Gene3D" id="1.10.472.50">
    <property type="entry name" value="HD-domain/PDEase-like"/>
    <property type="match status" value="1"/>
</dbReference>
<dbReference type="PANTHER" id="PTHR33594:SF1">
    <property type="entry name" value="HD_PDEASE DOMAIN-CONTAINING PROTEIN"/>
    <property type="match status" value="1"/>
</dbReference>
<evidence type="ECO:0000313" key="2">
    <source>
        <dbReference type="Proteomes" id="UP000240325"/>
    </source>
</evidence>
<dbReference type="InterPro" id="IPR003607">
    <property type="entry name" value="HD/PDEase_dom"/>
</dbReference>
<gene>
    <name evidence="1" type="ORF">BMW23_0951</name>
</gene>
<dbReference type="EMBL" id="MF782455">
    <property type="protein sequence ID" value="ATZ80996.1"/>
    <property type="molecule type" value="Genomic_DNA"/>
</dbReference>
<accession>A0A2H4UVV7</accession>